<keyword evidence="4 9" id="KW-0812">Transmembrane</keyword>
<protein>
    <recommendedName>
        <fullName evidence="12">Exosortase/archaeosortase family protein</fullName>
    </recommendedName>
</protein>
<dbReference type="RefSeq" id="WP_111493815.1">
    <property type="nucleotide sequence ID" value="NZ_CP031264.1"/>
</dbReference>
<gene>
    <name evidence="10" type="ORF">C7M71_001415</name>
</gene>
<evidence type="ECO:0000256" key="3">
    <source>
        <dbReference type="ARBA" id="ARBA00022670"/>
    </source>
</evidence>
<feature type="transmembrane region" description="Helical" evidence="9">
    <location>
        <begin position="137"/>
        <end position="156"/>
    </location>
</feature>
<evidence type="ECO:0000256" key="6">
    <source>
        <dbReference type="ARBA" id="ARBA00022989"/>
    </source>
</evidence>
<name>A0A345SRI2_9ACTN</name>
<dbReference type="NCBIfam" id="TIGR04178">
    <property type="entry name" value="exo_archaeo"/>
    <property type="match status" value="1"/>
</dbReference>
<keyword evidence="2" id="KW-1003">Cell membrane</keyword>
<dbReference type="AlphaFoldDB" id="A0A345SRI2"/>
<reference evidence="11" key="1">
    <citation type="submission" date="2018-07" db="EMBL/GenBank/DDBJ databases">
        <title>Streptacidiphilus bronchialis DSM 106435 chromosome.</title>
        <authorList>
            <person name="Batra D."/>
            <person name="Gulvik C.A."/>
        </authorList>
    </citation>
    <scope>NUCLEOTIDE SEQUENCE [LARGE SCALE GENOMIC DNA]</scope>
    <source>
        <strain evidence="11">DSM 106435</strain>
    </source>
</reference>
<evidence type="ECO:0000256" key="5">
    <source>
        <dbReference type="ARBA" id="ARBA00022801"/>
    </source>
</evidence>
<dbReference type="OrthoDB" id="5196892at2"/>
<keyword evidence="7 9" id="KW-0472">Membrane</keyword>
<evidence type="ECO:0008006" key="12">
    <source>
        <dbReference type="Google" id="ProtNLM"/>
    </source>
</evidence>
<keyword evidence="3" id="KW-0645">Protease</keyword>
<organism evidence="10 11">
    <name type="scientific">Peterkaempfera bronchialis</name>
    <dbReference type="NCBI Taxonomy" id="2126346"/>
    <lineage>
        <taxon>Bacteria</taxon>
        <taxon>Bacillati</taxon>
        <taxon>Actinomycetota</taxon>
        <taxon>Actinomycetes</taxon>
        <taxon>Kitasatosporales</taxon>
        <taxon>Streptomycetaceae</taxon>
        <taxon>Peterkaempfera</taxon>
    </lineage>
</organism>
<evidence type="ECO:0000313" key="10">
    <source>
        <dbReference type="EMBL" id="AXI76337.1"/>
    </source>
</evidence>
<dbReference type="EMBL" id="CP031264">
    <property type="protein sequence ID" value="AXI76337.1"/>
    <property type="molecule type" value="Genomic_DNA"/>
</dbReference>
<comment type="subcellular location">
    <subcellularLocation>
        <location evidence="1">Cell membrane</location>
        <topology evidence="1">Multi-pass membrane protein</topology>
    </subcellularLocation>
</comment>
<evidence type="ECO:0000256" key="1">
    <source>
        <dbReference type="ARBA" id="ARBA00004651"/>
    </source>
</evidence>
<feature type="transmembrane region" description="Helical" evidence="9">
    <location>
        <begin position="100"/>
        <end position="125"/>
    </location>
</feature>
<feature type="transmembrane region" description="Helical" evidence="9">
    <location>
        <begin position="176"/>
        <end position="195"/>
    </location>
</feature>
<dbReference type="Proteomes" id="UP000249340">
    <property type="component" value="Chromosome"/>
</dbReference>
<sequence>MSGGTAGGAATGGARPAAQVRQRHRQRHRRQRRRIRAGAPLLRVLLVVAVTTGLGWWAAAPVTHAEAAATAFLARSTGLEMTRELPGTNLVHGFHGYQPYFIRITPSCSALTVGAAAAGVSLFILGGTGRQRIGGAVLAVLLLSLGNLARLVAVVWVGHGAGIPAMVTFHDWGGTVFSYALLLAAVLLLIAVRLPRAGNRRRDRKNKEWNHD</sequence>
<evidence type="ECO:0000313" key="11">
    <source>
        <dbReference type="Proteomes" id="UP000249340"/>
    </source>
</evidence>
<dbReference type="InterPro" id="IPR026392">
    <property type="entry name" value="Exo/Archaeosortase_dom"/>
</dbReference>
<dbReference type="GO" id="GO:0005886">
    <property type="term" value="C:plasma membrane"/>
    <property type="evidence" value="ECO:0007669"/>
    <property type="project" value="UniProtKB-SubCell"/>
</dbReference>
<evidence type="ECO:0000256" key="7">
    <source>
        <dbReference type="ARBA" id="ARBA00023136"/>
    </source>
</evidence>
<dbReference type="KEGG" id="stri:C7M71_001415"/>
<dbReference type="GO" id="GO:0006508">
    <property type="term" value="P:proteolysis"/>
    <property type="evidence" value="ECO:0007669"/>
    <property type="project" value="UniProtKB-KW"/>
</dbReference>
<keyword evidence="6 9" id="KW-1133">Transmembrane helix</keyword>
<feature type="region of interest" description="Disordered" evidence="8">
    <location>
        <begin position="1"/>
        <end position="33"/>
    </location>
</feature>
<accession>A0A345SRI2</accession>
<keyword evidence="5" id="KW-0378">Hydrolase</keyword>
<proteinExistence type="predicted"/>
<feature type="transmembrane region" description="Helical" evidence="9">
    <location>
        <begin position="37"/>
        <end position="59"/>
    </location>
</feature>
<evidence type="ECO:0000256" key="9">
    <source>
        <dbReference type="SAM" id="Phobius"/>
    </source>
</evidence>
<evidence type="ECO:0000256" key="2">
    <source>
        <dbReference type="ARBA" id="ARBA00022475"/>
    </source>
</evidence>
<feature type="compositionally biased region" description="Basic residues" evidence="8">
    <location>
        <begin position="21"/>
        <end position="33"/>
    </location>
</feature>
<evidence type="ECO:0000256" key="4">
    <source>
        <dbReference type="ARBA" id="ARBA00022692"/>
    </source>
</evidence>
<dbReference type="GO" id="GO:0008233">
    <property type="term" value="F:peptidase activity"/>
    <property type="evidence" value="ECO:0007669"/>
    <property type="project" value="UniProtKB-KW"/>
</dbReference>
<evidence type="ECO:0000256" key="8">
    <source>
        <dbReference type="SAM" id="MobiDB-lite"/>
    </source>
</evidence>
<keyword evidence="11" id="KW-1185">Reference proteome</keyword>
<feature type="compositionally biased region" description="Gly residues" evidence="8">
    <location>
        <begin position="1"/>
        <end position="11"/>
    </location>
</feature>